<organism evidence="1 2">
    <name type="scientific">Kouleothrix aurantiaca</name>
    <dbReference type="NCBI Taxonomy" id="186479"/>
    <lineage>
        <taxon>Bacteria</taxon>
        <taxon>Bacillati</taxon>
        <taxon>Chloroflexota</taxon>
        <taxon>Chloroflexia</taxon>
        <taxon>Chloroflexales</taxon>
        <taxon>Roseiflexineae</taxon>
        <taxon>Roseiflexaceae</taxon>
        <taxon>Kouleothrix</taxon>
    </lineage>
</organism>
<sequence>MAKARTIVAVTEFSSDLRSLPKPGIRAYARIFCMRCGRHHNLHWEEFKNALDIERVTAHRPHHPGAGMKTPTSLQEIIDIYAFKYCDRESDGDGYDYRCLDAASPRQLKQAAPAAQFRWFLVSGQLVADGRTIPILTGAHAADLPAGDAGRAEVAERMRRTVAADSGDPTARWQDLQVIELPIDAKQAPNLA</sequence>
<evidence type="ECO:0000313" key="2">
    <source>
        <dbReference type="Proteomes" id="UP000050509"/>
    </source>
</evidence>
<proteinExistence type="predicted"/>
<evidence type="ECO:0000313" key="1">
    <source>
        <dbReference type="EMBL" id="KPV54570.1"/>
    </source>
</evidence>
<protein>
    <submittedName>
        <fullName evidence="1">Uncharacterized protein</fullName>
    </submittedName>
</protein>
<reference evidence="1 2" key="1">
    <citation type="submission" date="2015-09" db="EMBL/GenBank/DDBJ databases">
        <title>Draft genome sequence of Kouleothrix aurantiaca JCM 19913.</title>
        <authorList>
            <person name="Hemp J."/>
        </authorList>
    </citation>
    <scope>NUCLEOTIDE SEQUENCE [LARGE SCALE GENOMIC DNA]</scope>
    <source>
        <strain evidence="1 2">COM-B</strain>
    </source>
</reference>
<keyword evidence="2" id="KW-1185">Reference proteome</keyword>
<accession>A0A0P9DM65</accession>
<dbReference type="EMBL" id="LJCR01000038">
    <property type="protein sequence ID" value="KPV54570.1"/>
    <property type="molecule type" value="Genomic_DNA"/>
</dbReference>
<dbReference type="AlphaFoldDB" id="A0A0P9DM65"/>
<name>A0A0P9DM65_9CHLR</name>
<comment type="caution">
    <text evidence="1">The sequence shown here is derived from an EMBL/GenBank/DDBJ whole genome shotgun (WGS) entry which is preliminary data.</text>
</comment>
<gene>
    <name evidence="1" type="ORF">SE17_02990</name>
</gene>
<dbReference type="Proteomes" id="UP000050509">
    <property type="component" value="Unassembled WGS sequence"/>
</dbReference>